<comment type="caution">
    <text evidence="16">The sequence shown here is derived from an EMBL/GenBank/DDBJ whole genome shotgun (WGS) entry which is preliminary data.</text>
</comment>
<keyword evidence="2 11" id="KW-0813">Transport</keyword>
<comment type="similarity">
    <text evidence="11 12">Belongs to the TonB-dependent receptor family.</text>
</comment>
<dbReference type="GO" id="GO:0009279">
    <property type="term" value="C:cell outer membrane"/>
    <property type="evidence" value="ECO:0007669"/>
    <property type="project" value="UniProtKB-SubCell"/>
</dbReference>
<keyword evidence="4" id="KW-0410">Iron transport</keyword>
<dbReference type="PANTHER" id="PTHR32552">
    <property type="entry name" value="FERRICHROME IRON RECEPTOR-RELATED"/>
    <property type="match status" value="1"/>
</dbReference>
<evidence type="ECO:0000256" key="11">
    <source>
        <dbReference type="PROSITE-ProRule" id="PRU01360"/>
    </source>
</evidence>
<evidence type="ECO:0000256" key="8">
    <source>
        <dbReference type="ARBA" id="ARBA00023077"/>
    </source>
</evidence>
<evidence type="ECO:0000256" key="2">
    <source>
        <dbReference type="ARBA" id="ARBA00022448"/>
    </source>
</evidence>
<feature type="chain" id="PRO_5043439014" evidence="13">
    <location>
        <begin position="25"/>
        <end position="775"/>
    </location>
</feature>
<keyword evidence="10 11" id="KW-0998">Cell outer membrane</keyword>
<evidence type="ECO:0000313" key="17">
    <source>
        <dbReference type="Proteomes" id="UP001409585"/>
    </source>
</evidence>
<keyword evidence="9 11" id="KW-0472">Membrane</keyword>
<keyword evidence="17" id="KW-1185">Reference proteome</keyword>
<organism evidence="16 17">
    <name type="scientific">Halioxenophilus aromaticivorans</name>
    <dbReference type="NCBI Taxonomy" id="1306992"/>
    <lineage>
        <taxon>Bacteria</taxon>
        <taxon>Pseudomonadati</taxon>
        <taxon>Pseudomonadota</taxon>
        <taxon>Gammaproteobacteria</taxon>
        <taxon>Alteromonadales</taxon>
        <taxon>Alteromonadaceae</taxon>
        <taxon>Halioxenophilus</taxon>
    </lineage>
</organism>
<dbReference type="GO" id="GO:0006826">
    <property type="term" value="P:iron ion transport"/>
    <property type="evidence" value="ECO:0007669"/>
    <property type="project" value="UniProtKB-KW"/>
</dbReference>
<gene>
    <name evidence="16" type="ORF">GCM10025791_25580</name>
</gene>
<dbReference type="Pfam" id="PF07715">
    <property type="entry name" value="Plug"/>
    <property type="match status" value="1"/>
</dbReference>
<dbReference type="RefSeq" id="WP_345422651.1">
    <property type="nucleotide sequence ID" value="NZ_AP031496.1"/>
</dbReference>
<dbReference type="Pfam" id="PF00593">
    <property type="entry name" value="TonB_dep_Rec_b-barrel"/>
    <property type="match status" value="1"/>
</dbReference>
<keyword evidence="16" id="KW-0675">Receptor</keyword>
<dbReference type="PANTHER" id="PTHR32552:SF81">
    <property type="entry name" value="TONB-DEPENDENT OUTER MEMBRANE RECEPTOR"/>
    <property type="match status" value="1"/>
</dbReference>
<dbReference type="AlphaFoldDB" id="A0AAV3U3V5"/>
<name>A0AAV3U3V5_9ALTE</name>
<evidence type="ECO:0000259" key="15">
    <source>
        <dbReference type="Pfam" id="PF07715"/>
    </source>
</evidence>
<dbReference type="InterPro" id="IPR000531">
    <property type="entry name" value="Beta-barrel_TonB"/>
</dbReference>
<keyword evidence="8 12" id="KW-0798">TonB box</keyword>
<accession>A0AAV3U3V5</accession>
<dbReference type="Proteomes" id="UP001409585">
    <property type="component" value="Unassembled WGS sequence"/>
</dbReference>
<comment type="subcellular location">
    <subcellularLocation>
        <location evidence="1 11">Cell outer membrane</location>
        <topology evidence="1 11">Multi-pass membrane protein</topology>
    </subcellularLocation>
</comment>
<reference evidence="17" key="1">
    <citation type="journal article" date="2019" name="Int. J. Syst. Evol. Microbiol.">
        <title>The Global Catalogue of Microorganisms (GCM) 10K type strain sequencing project: providing services to taxonomists for standard genome sequencing and annotation.</title>
        <authorList>
            <consortium name="The Broad Institute Genomics Platform"/>
            <consortium name="The Broad Institute Genome Sequencing Center for Infectious Disease"/>
            <person name="Wu L."/>
            <person name="Ma J."/>
        </authorList>
    </citation>
    <scope>NUCLEOTIDE SEQUENCE [LARGE SCALE GENOMIC DNA]</scope>
    <source>
        <strain evidence="17">JCM 19134</strain>
    </source>
</reference>
<protein>
    <submittedName>
        <fullName evidence="16">TonB-dependent receptor</fullName>
    </submittedName>
</protein>
<evidence type="ECO:0000259" key="14">
    <source>
        <dbReference type="Pfam" id="PF00593"/>
    </source>
</evidence>
<evidence type="ECO:0000256" key="10">
    <source>
        <dbReference type="ARBA" id="ARBA00023237"/>
    </source>
</evidence>
<evidence type="ECO:0000256" key="9">
    <source>
        <dbReference type="ARBA" id="ARBA00023136"/>
    </source>
</evidence>
<feature type="domain" description="TonB-dependent receptor plug" evidence="15">
    <location>
        <begin position="46"/>
        <end position="148"/>
    </location>
</feature>
<feature type="domain" description="TonB-dependent receptor-like beta-barrel" evidence="14">
    <location>
        <begin position="282"/>
        <end position="731"/>
    </location>
</feature>
<dbReference type="PROSITE" id="PS52016">
    <property type="entry name" value="TONB_DEPENDENT_REC_3"/>
    <property type="match status" value="1"/>
</dbReference>
<dbReference type="InterPro" id="IPR036942">
    <property type="entry name" value="Beta-barrel_TonB_sf"/>
</dbReference>
<evidence type="ECO:0000256" key="6">
    <source>
        <dbReference type="ARBA" id="ARBA00023004"/>
    </source>
</evidence>
<keyword evidence="5 11" id="KW-0812">Transmembrane</keyword>
<evidence type="ECO:0000256" key="1">
    <source>
        <dbReference type="ARBA" id="ARBA00004571"/>
    </source>
</evidence>
<keyword evidence="6" id="KW-0408">Iron</keyword>
<dbReference type="SUPFAM" id="SSF56935">
    <property type="entry name" value="Porins"/>
    <property type="match status" value="1"/>
</dbReference>
<evidence type="ECO:0000256" key="3">
    <source>
        <dbReference type="ARBA" id="ARBA00022452"/>
    </source>
</evidence>
<dbReference type="EMBL" id="BAABLX010000024">
    <property type="protein sequence ID" value="GAA4945307.1"/>
    <property type="molecule type" value="Genomic_DNA"/>
</dbReference>
<proteinExistence type="inferred from homology"/>
<keyword evidence="13" id="KW-0732">Signal</keyword>
<evidence type="ECO:0000256" key="7">
    <source>
        <dbReference type="ARBA" id="ARBA00023065"/>
    </source>
</evidence>
<evidence type="ECO:0000256" key="12">
    <source>
        <dbReference type="RuleBase" id="RU003357"/>
    </source>
</evidence>
<dbReference type="InterPro" id="IPR039426">
    <property type="entry name" value="TonB-dep_rcpt-like"/>
</dbReference>
<feature type="signal peptide" evidence="13">
    <location>
        <begin position="1"/>
        <end position="24"/>
    </location>
</feature>
<evidence type="ECO:0000256" key="5">
    <source>
        <dbReference type="ARBA" id="ARBA00022692"/>
    </source>
</evidence>
<evidence type="ECO:0000256" key="4">
    <source>
        <dbReference type="ARBA" id="ARBA00022496"/>
    </source>
</evidence>
<dbReference type="Gene3D" id="2.40.170.20">
    <property type="entry name" value="TonB-dependent receptor, beta-barrel domain"/>
    <property type="match status" value="1"/>
</dbReference>
<dbReference type="InterPro" id="IPR012910">
    <property type="entry name" value="Plug_dom"/>
</dbReference>
<evidence type="ECO:0000256" key="13">
    <source>
        <dbReference type="SAM" id="SignalP"/>
    </source>
</evidence>
<evidence type="ECO:0000313" key="16">
    <source>
        <dbReference type="EMBL" id="GAA4945307.1"/>
    </source>
</evidence>
<keyword evidence="7" id="KW-0406">Ion transport</keyword>
<keyword evidence="3 11" id="KW-1134">Transmembrane beta strand</keyword>
<sequence length="775" mass="82385">MHKKNVMAAFVSAPVLMSAVAPLAAQESSLVLEEIVVTAQRTSESLQDVPVSMLAVSDEALESRNLNDLQQLSLAAPGLQVGQDNSFAMRGVGTLVFGNTVDSSVALAVDDVNYGRPALGGAAFNDIERVEVLYGPQGLLFGKNASAGLLNVITTRPQFDEFSGEVSAELALRDTTPKDATGLLTKATLNAPVGDNAALRFNALYSDQEPVAAMIGGGGSADENAEQYALKAKYLHELSDSLELYVIADVSSEAGIAGIFDRTLRQVGEGSPANEVLAADGITAGDDNLEFAADGDYYRDLDTGGLQASLSYSFDNGFDLFSVTSWRYFDLEQQIDTDYLSIDGLSRNASDTHYDQYSQELRLALPNDNRLNGQVGVFYFYSEVDTYGELAGSSAIPGFVLAGFPFCVGSPDATDALCAATGTANSSFLGSDNQSSLTTESMALFGQFNYELSDSLSLIAGARVTQDDVDIDLTSGTGADGYFVNIGGATGQFSESQSNTNVSWKLGTQFYIAEDVMAYASVSTGYKAPGFNDSAASELTPLAVAEETSTNLEAGIKSTVLGGRVNLNASVFRQEFEDYQVQSFDTGAQTFITQNAAEVTTQGLELNVKALLAENVTLTNATTLLDSTFDDFPGTQCYPGQADCSAEGTFNAAGRTLPLAAEVTSTTQIMVDFDLNDSVSGYVESSWYYRSAINFKVNEAPGTELDAINVIGFSLGLRSTDGWSVSLFCKNCTDEKVPTFIDFYAGDALEGIATYVQAWGFNSVRTLGLNIGYEF</sequence>